<dbReference type="STRING" id="1150864.MILUP08_42099"/>
<evidence type="ECO:0000313" key="2">
    <source>
        <dbReference type="EMBL" id="CCH17179.1"/>
    </source>
</evidence>
<organism evidence="2 3">
    <name type="scientific">Micromonospora lupini str. Lupac 08</name>
    <dbReference type="NCBI Taxonomy" id="1150864"/>
    <lineage>
        <taxon>Bacteria</taxon>
        <taxon>Bacillati</taxon>
        <taxon>Actinomycetota</taxon>
        <taxon>Actinomycetes</taxon>
        <taxon>Micromonosporales</taxon>
        <taxon>Micromonosporaceae</taxon>
        <taxon>Micromonospora</taxon>
    </lineage>
</organism>
<gene>
    <name evidence="2" type="ORF">MILUP08_42099</name>
</gene>
<name>I0L032_9ACTN</name>
<reference evidence="3" key="1">
    <citation type="journal article" date="2012" name="J. Bacteriol.">
        <title>Genome Sequence of Micromonospora lupini Lupac 08, Isolated from Root Nodules of Lupinus angustifolius.</title>
        <authorList>
            <person name="Alonso-Vega P."/>
            <person name="Normand P."/>
            <person name="Bacigalupe R."/>
            <person name="Pujic P."/>
            <person name="Lajus A."/>
            <person name="Vallenet D."/>
            <person name="Carro L."/>
            <person name="Coll P."/>
            <person name="Trujillo M.E."/>
        </authorList>
    </citation>
    <scope>NUCLEOTIDE SEQUENCE [LARGE SCALE GENOMIC DNA]</scope>
    <source>
        <strain evidence="3">Lupac 08</strain>
    </source>
</reference>
<proteinExistence type="predicted"/>
<sequence>MPVLVARQRSHVVIEGPGGTPGAT</sequence>
<comment type="caution">
    <text evidence="2">The sequence shown here is derived from an EMBL/GenBank/DDBJ whole genome shotgun (WGS) entry which is preliminary data.</text>
</comment>
<dbReference type="EMBL" id="CAIE01000017">
    <property type="protein sequence ID" value="CCH17179.1"/>
    <property type="molecule type" value="Genomic_DNA"/>
</dbReference>
<feature type="region of interest" description="Disordered" evidence="1">
    <location>
        <begin position="1"/>
        <end position="24"/>
    </location>
</feature>
<dbReference type="AlphaFoldDB" id="I0L032"/>
<accession>I0L032</accession>
<protein>
    <submittedName>
        <fullName evidence="2">Uncharacterized protein</fullName>
    </submittedName>
</protein>
<evidence type="ECO:0000313" key="3">
    <source>
        <dbReference type="Proteomes" id="UP000003448"/>
    </source>
</evidence>
<evidence type="ECO:0000256" key="1">
    <source>
        <dbReference type="SAM" id="MobiDB-lite"/>
    </source>
</evidence>
<dbReference type="Proteomes" id="UP000003448">
    <property type="component" value="Unassembled WGS sequence"/>
</dbReference>
<keyword evidence="3" id="KW-1185">Reference proteome</keyword>